<dbReference type="AlphaFoldDB" id="A0A9N7N5U7"/>
<evidence type="ECO:0000259" key="1">
    <source>
        <dbReference type="Pfam" id="PF03478"/>
    </source>
</evidence>
<feature type="domain" description="KIB1-4 beta-propeller" evidence="1">
    <location>
        <begin position="33"/>
        <end position="309"/>
    </location>
</feature>
<dbReference type="InterPro" id="IPR005174">
    <property type="entry name" value="KIB1-4_b-propeller"/>
</dbReference>
<sequence length="336" mass="38021">MSESPHRFPLDPAGHHHPRLLVSHGENLETHALYDLSKDAYVNIDVPELASKQAALASYGWLVLIDFEGEARRDAPGHHDCGCCLLNIASGERIRIPHNPIRDYEYTYESYQCILSGPPTEPDCYLMLFPTQLDNKRLYFCQMGDDFFMPVDRDFGDGTLSAVSGFGGKTYVWMGNTGRLFELVFYVDPMLDFDFVPLVSVAEEELSTWPLKPSTTKDFIVESAVDGEILLVQAVLRMYYNDVAYFRVFRIIMGKGKEYCVEELTSIGDSALFLGMHGSTACCCVGDDGSLGVRRNSIYFYWVDQNLYIYDLEDRSTTPIRPCPVKGSSMFFLSWV</sequence>
<accession>A0A9N7N5U7</accession>
<dbReference type="EMBL" id="CACSLK010027751">
    <property type="protein sequence ID" value="CAA0827379.1"/>
    <property type="molecule type" value="Genomic_DNA"/>
</dbReference>
<dbReference type="OrthoDB" id="907591at2759"/>
<dbReference type="Proteomes" id="UP001153555">
    <property type="component" value="Unassembled WGS sequence"/>
</dbReference>
<proteinExistence type="predicted"/>
<evidence type="ECO:0000313" key="2">
    <source>
        <dbReference type="EMBL" id="CAA0827379.1"/>
    </source>
</evidence>
<reference evidence="2" key="1">
    <citation type="submission" date="2019-12" db="EMBL/GenBank/DDBJ databases">
        <authorList>
            <person name="Scholes J."/>
        </authorList>
    </citation>
    <scope>NUCLEOTIDE SEQUENCE</scope>
</reference>
<comment type="caution">
    <text evidence="2">The sequence shown here is derived from an EMBL/GenBank/DDBJ whole genome shotgun (WGS) entry which is preliminary data.</text>
</comment>
<dbReference type="PANTHER" id="PTHR40891:SF1">
    <property type="entry name" value="DUF295 DOMAIN-CONTAINING PROTEIN"/>
    <property type="match status" value="1"/>
</dbReference>
<dbReference type="Pfam" id="PF03478">
    <property type="entry name" value="Beta-prop_KIB1-4"/>
    <property type="match status" value="1"/>
</dbReference>
<keyword evidence="3" id="KW-1185">Reference proteome</keyword>
<protein>
    <recommendedName>
        <fullName evidence="1">KIB1-4 beta-propeller domain-containing protein</fullName>
    </recommendedName>
</protein>
<dbReference type="PANTHER" id="PTHR40891">
    <property type="entry name" value="DUF295 DOMAIN-CONTAINING PROTEIN"/>
    <property type="match status" value="1"/>
</dbReference>
<organism evidence="2 3">
    <name type="scientific">Striga hermonthica</name>
    <name type="common">Purple witchweed</name>
    <name type="synonym">Buchnera hermonthica</name>
    <dbReference type="NCBI Taxonomy" id="68872"/>
    <lineage>
        <taxon>Eukaryota</taxon>
        <taxon>Viridiplantae</taxon>
        <taxon>Streptophyta</taxon>
        <taxon>Embryophyta</taxon>
        <taxon>Tracheophyta</taxon>
        <taxon>Spermatophyta</taxon>
        <taxon>Magnoliopsida</taxon>
        <taxon>eudicotyledons</taxon>
        <taxon>Gunneridae</taxon>
        <taxon>Pentapetalae</taxon>
        <taxon>asterids</taxon>
        <taxon>lamiids</taxon>
        <taxon>Lamiales</taxon>
        <taxon>Orobanchaceae</taxon>
        <taxon>Buchnereae</taxon>
        <taxon>Striga</taxon>
    </lineage>
</organism>
<name>A0A9N7N5U7_STRHE</name>
<evidence type="ECO:0000313" key="3">
    <source>
        <dbReference type="Proteomes" id="UP001153555"/>
    </source>
</evidence>
<gene>
    <name evidence="2" type="ORF">SHERM_23074</name>
</gene>